<keyword evidence="2" id="KW-1185">Reference proteome</keyword>
<gene>
    <name evidence="1" type="ORF">L798_01410</name>
</gene>
<dbReference type="InParanoid" id="A0A067QTF1"/>
<organism evidence="1 2">
    <name type="scientific">Zootermopsis nevadensis</name>
    <name type="common">Dampwood termite</name>
    <dbReference type="NCBI Taxonomy" id="136037"/>
    <lineage>
        <taxon>Eukaryota</taxon>
        <taxon>Metazoa</taxon>
        <taxon>Ecdysozoa</taxon>
        <taxon>Arthropoda</taxon>
        <taxon>Hexapoda</taxon>
        <taxon>Insecta</taxon>
        <taxon>Pterygota</taxon>
        <taxon>Neoptera</taxon>
        <taxon>Polyneoptera</taxon>
        <taxon>Dictyoptera</taxon>
        <taxon>Blattodea</taxon>
        <taxon>Blattoidea</taxon>
        <taxon>Termitoidae</taxon>
        <taxon>Termopsidae</taxon>
        <taxon>Zootermopsis</taxon>
    </lineage>
</organism>
<sequence>MAGCVATHDVADLLKIFNYETQLAYRCFQIQRFLQDASDFMGVLVVSVDALRSFAGRLTIFEFGANLIMYQRITQRSSYAPDKQDLFSEFNITLPFSEPQQRNQILLLCCLPSLLHLTQHDLRNSSKHVPTRSQLQ</sequence>
<dbReference type="Proteomes" id="UP000027135">
    <property type="component" value="Unassembled WGS sequence"/>
</dbReference>
<proteinExistence type="predicted"/>
<dbReference type="AlphaFoldDB" id="A0A067QTF1"/>
<evidence type="ECO:0000313" key="1">
    <source>
        <dbReference type="EMBL" id="KDR08818.1"/>
    </source>
</evidence>
<accession>A0A067QTF1</accession>
<name>A0A067QTF1_ZOONE</name>
<reference evidence="1 2" key="1">
    <citation type="journal article" date="2014" name="Nat. Commun.">
        <title>Molecular traces of alternative social organization in a termite genome.</title>
        <authorList>
            <person name="Terrapon N."/>
            <person name="Li C."/>
            <person name="Robertson H.M."/>
            <person name="Ji L."/>
            <person name="Meng X."/>
            <person name="Booth W."/>
            <person name="Chen Z."/>
            <person name="Childers C.P."/>
            <person name="Glastad K.M."/>
            <person name="Gokhale K."/>
            <person name="Gowin J."/>
            <person name="Gronenberg W."/>
            <person name="Hermansen R.A."/>
            <person name="Hu H."/>
            <person name="Hunt B.G."/>
            <person name="Huylmans A.K."/>
            <person name="Khalil S.M."/>
            <person name="Mitchell R.D."/>
            <person name="Munoz-Torres M.C."/>
            <person name="Mustard J.A."/>
            <person name="Pan H."/>
            <person name="Reese J.T."/>
            <person name="Scharf M.E."/>
            <person name="Sun F."/>
            <person name="Vogel H."/>
            <person name="Xiao J."/>
            <person name="Yang W."/>
            <person name="Yang Z."/>
            <person name="Yang Z."/>
            <person name="Zhou J."/>
            <person name="Zhu J."/>
            <person name="Brent C.S."/>
            <person name="Elsik C.G."/>
            <person name="Goodisman M.A."/>
            <person name="Liberles D.A."/>
            <person name="Roe R.M."/>
            <person name="Vargo E.L."/>
            <person name="Vilcinskas A."/>
            <person name="Wang J."/>
            <person name="Bornberg-Bauer E."/>
            <person name="Korb J."/>
            <person name="Zhang G."/>
            <person name="Liebig J."/>
        </authorList>
    </citation>
    <scope>NUCLEOTIDE SEQUENCE [LARGE SCALE GENOMIC DNA]</scope>
    <source>
        <tissue evidence="1">Whole organism</tissue>
    </source>
</reference>
<protein>
    <submittedName>
        <fullName evidence="1">Uncharacterized protein</fullName>
    </submittedName>
</protein>
<evidence type="ECO:0000313" key="2">
    <source>
        <dbReference type="Proteomes" id="UP000027135"/>
    </source>
</evidence>
<dbReference type="EMBL" id="KK853293">
    <property type="protein sequence ID" value="KDR08818.1"/>
    <property type="molecule type" value="Genomic_DNA"/>
</dbReference>